<dbReference type="RefSeq" id="XP_003041984.1">
    <property type="nucleotide sequence ID" value="XM_003041938.1"/>
</dbReference>
<dbReference type="KEGG" id="nhe:NECHADRAFT_87161"/>
<dbReference type="PANTHER" id="PTHR33112:SF1">
    <property type="entry name" value="HETEROKARYON INCOMPATIBILITY DOMAIN-CONTAINING PROTEIN"/>
    <property type="match status" value="1"/>
</dbReference>
<keyword evidence="3" id="KW-1185">Reference proteome</keyword>
<accession>C7ZIJ0</accession>
<dbReference type="PANTHER" id="PTHR33112">
    <property type="entry name" value="DOMAIN PROTEIN, PUTATIVE-RELATED"/>
    <property type="match status" value="1"/>
</dbReference>
<reference evidence="2 3" key="1">
    <citation type="journal article" date="2009" name="PLoS Genet.">
        <title>The genome of Nectria haematococca: contribution of supernumerary chromosomes to gene expansion.</title>
        <authorList>
            <person name="Coleman J.J."/>
            <person name="Rounsley S.D."/>
            <person name="Rodriguez-Carres M."/>
            <person name="Kuo A."/>
            <person name="Wasmann C.C."/>
            <person name="Grimwood J."/>
            <person name="Schmutz J."/>
            <person name="Taga M."/>
            <person name="White G.J."/>
            <person name="Zhou S."/>
            <person name="Schwartz D.C."/>
            <person name="Freitag M."/>
            <person name="Ma L.J."/>
            <person name="Danchin E.G."/>
            <person name="Henrissat B."/>
            <person name="Coutinho P.M."/>
            <person name="Nelson D.R."/>
            <person name="Straney D."/>
            <person name="Napoli C.A."/>
            <person name="Barker B.M."/>
            <person name="Gribskov M."/>
            <person name="Rep M."/>
            <person name="Kroken S."/>
            <person name="Molnar I."/>
            <person name="Rensing C."/>
            <person name="Kennell J.C."/>
            <person name="Zamora J."/>
            <person name="Farman M.L."/>
            <person name="Selker E.U."/>
            <person name="Salamov A."/>
            <person name="Shapiro H."/>
            <person name="Pangilinan J."/>
            <person name="Lindquist E."/>
            <person name="Lamers C."/>
            <person name="Grigoriev I.V."/>
            <person name="Geiser D.M."/>
            <person name="Covert S.F."/>
            <person name="Temporini E."/>
            <person name="Vanetten H.D."/>
        </authorList>
    </citation>
    <scope>NUCLEOTIDE SEQUENCE [LARGE SCALE GENOMIC DNA]</scope>
    <source>
        <strain evidence="3">ATCC MYA-4622 / CBS 123669 / FGSC 9596 / NRRL 45880 / 77-13-4</strain>
    </source>
</reference>
<protein>
    <recommendedName>
        <fullName evidence="1">Heterokaryon incompatibility domain-containing protein</fullName>
    </recommendedName>
</protein>
<name>C7ZIJ0_FUSV7</name>
<organism evidence="2 3">
    <name type="scientific">Fusarium vanettenii (strain ATCC MYA-4622 / CBS 123669 / FGSC 9596 / NRRL 45880 / 77-13-4)</name>
    <name type="common">Fusarium solani subsp. pisi</name>
    <dbReference type="NCBI Taxonomy" id="660122"/>
    <lineage>
        <taxon>Eukaryota</taxon>
        <taxon>Fungi</taxon>
        <taxon>Dikarya</taxon>
        <taxon>Ascomycota</taxon>
        <taxon>Pezizomycotina</taxon>
        <taxon>Sordariomycetes</taxon>
        <taxon>Hypocreomycetidae</taxon>
        <taxon>Hypocreales</taxon>
        <taxon>Nectriaceae</taxon>
        <taxon>Fusarium</taxon>
        <taxon>Fusarium solani species complex</taxon>
        <taxon>Fusarium vanettenii</taxon>
    </lineage>
</organism>
<dbReference type="AlphaFoldDB" id="C7ZIJ0"/>
<dbReference type="VEuPathDB" id="FungiDB:NECHADRAFT_87161"/>
<sequence>MHKRSDSSAICKRCRKINLGALTRRSHTTKIGEVVIGWRGRIDQAKFDNCPLCQLIMKAFNMSKEEMTSQNTHQLLSFSSRRIVSQGWATVDTTLLSLDRHIYRSRPQYIVYQPKGTEIVRLLGPHVDFGLVRSWLQYCEAQHGRTCTSVRDVEGLNSISSLKFIDCETNTIVHANGMPYVALSYQWGSETSNQVPFVTSLPDGMPKTIKDAISATRAMGFRYLWVDRYCINQSCGEEVAEQVQKMDVIYNHAELTIIAAAGQNAECGLPGISPRSVLQPSARIGRHHLVSAMADPRSVIESSAWNQRGWTYQEGLLSRRRLVFTPSQVYFECCGMYCCEALNFPLSSLHVKDSSRFRASFCGTINLGMFPRQLGRTEWEVVERITEYSAKSLSNTSDILDGVSGVLRVLKQGRHRVRHCKGVPFLPRPPKPSGIGPKNAQEIYNAYKWSPTVGFCAGLCWTTRKCLKRRVGFPSWSWTGWEGAVNWTFYECEWKQIQSNSDIQFKVQLIGGKECGLDEYFSMCNNVDEPISNTLIVSGLVIPVQIGVHYYQWGNDLVPGLKATVWSEDGIPVSWKLHFNERGLDVRTLGPCLAIELARQPESSFPWYLMIVAETERGTYQRVGLTDRRCHLSEEVEGFAKIQMDLQLE</sequence>
<evidence type="ECO:0000313" key="2">
    <source>
        <dbReference type="EMBL" id="EEU36271.1"/>
    </source>
</evidence>
<evidence type="ECO:0000259" key="1">
    <source>
        <dbReference type="Pfam" id="PF06985"/>
    </source>
</evidence>
<dbReference type="InParanoid" id="C7ZIJ0"/>
<dbReference type="Pfam" id="PF06985">
    <property type="entry name" value="HET"/>
    <property type="match status" value="1"/>
</dbReference>
<dbReference type="GeneID" id="9674339"/>
<dbReference type="HOGENOM" id="CLU_002639_4_4_1"/>
<dbReference type="EMBL" id="GG698930">
    <property type="protein sequence ID" value="EEU36271.1"/>
    <property type="molecule type" value="Genomic_DNA"/>
</dbReference>
<dbReference type="eggNOG" id="ENOG502SQ1Q">
    <property type="taxonomic scope" value="Eukaryota"/>
</dbReference>
<dbReference type="STRING" id="660122.C7ZIJ0"/>
<feature type="domain" description="Heterokaryon incompatibility" evidence="1">
    <location>
        <begin position="180"/>
        <end position="314"/>
    </location>
</feature>
<dbReference type="Proteomes" id="UP000005206">
    <property type="component" value="Chromosome 12"/>
</dbReference>
<evidence type="ECO:0000313" key="3">
    <source>
        <dbReference type="Proteomes" id="UP000005206"/>
    </source>
</evidence>
<dbReference type="OrthoDB" id="5428863at2759"/>
<gene>
    <name evidence="2" type="ORF">NECHADRAFT_87161</name>
</gene>
<dbReference type="InterPro" id="IPR010730">
    <property type="entry name" value="HET"/>
</dbReference>
<proteinExistence type="predicted"/>